<gene>
    <name evidence="1" type="ORF">LSALG_LOCUS24729</name>
</gene>
<name>A0AA36E6U8_LACSI</name>
<sequence>MGLPPNTMNTIMQKLVEQLQTMKISLAHLQQTYTTITTTMHTLLEDAPDELLYKELIITNHISTDVEQDSALMLDTFETMHT</sequence>
<reference evidence="1" key="1">
    <citation type="submission" date="2023-04" db="EMBL/GenBank/DDBJ databases">
        <authorList>
            <person name="Vijverberg K."/>
            <person name="Xiong W."/>
            <person name="Schranz E."/>
        </authorList>
    </citation>
    <scope>NUCLEOTIDE SEQUENCE</scope>
</reference>
<protein>
    <submittedName>
        <fullName evidence="1">Uncharacterized protein</fullName>
    </submittedName>
</protein>
<proteinExistence type="predicted"/>
<keyword evidence="2" id="KW-1185">Reference proteome</keyword>
<organism evidence="1 2">
    <name type="scientific">Lactuca saligna</name>
    <name type="common">Willowleaf lettuce</name>
    <dbReference type="NCBI Taxonomy" id="75948"/>
    <lineage>
        <taxon>Eukaryota</taxon>
        <taxon>Viridiplantae</taxon>
        <taxon>Streptophyta</taxon>
        <taxon>Embryophyta</taxon>
        <taxon>Tracheophyta</taxon>
        <taxon>Spermatophyta</taxon>
        <taxon>Magnoliopsida</taxon>
        <taxon>eudicotyledons</taxon>
        <taxon>Gunneridae</taxon>
        <taxon>Pentapetalae</taxon>
        <taxon>asterids</taxon>
        <taxon>campanulids</taxon>
        <taxon>Asterales</taxon>
        <taxon>Asteraceae</taxon>
        <taxon>Cichorioideae</taxon>
        <taxon>Cichorieae</taxon>
        <taxon>Lactucinae</taxon>
        <taxon>Lactuca</taxon>
    </lineage>
</organism>
<accession>A0AA36E6U8</accession>
<dbReference type="EMBL" id="OX465081">
    <property type="protein sequence ID" value="CAI9285251.1"/>
    <property type="molecule type" value="Genomic_DNA"/>
</dbReference>
<dbReference type="AlphaFoldDB" id="A0AA36E6U8"/>
<evidence type="ECO:0000313" key="1">
    <source>
        <dbReference type="EMBL" id="CAI9285251.1"/>
    </source>
</evidence>
<dbReference type="Proteomes" id="UP001177003">
    <property type="component" value="Chromosome 5"/>
</dbReference>
<evidence type="ECO:0000313" key="2">
    <source>
        <dbReference type="Proteomes" id="UP001177003"/>
    </source>
</evidence>